<dbReference type="EMBL" id="FPBO01000008">
    <property type="protein sequence ID" value="SFU73219.1"/>
    <property type="molecule type" value="Genomic_DNA"/>
</dbReference>
<keyword evidence="2" id="KW-0472">Membrane</keyword>
<protein>
    <recommendedName>
        <fullName evidence="3">DUF4350 domain-containing protein</fullName>
    </recommendedName>
</protein>
<proteinExistence type="predicted"/>
<feature type="transmembrane region" description="Helical" evidence="2">
    <location>
        <begin position="304"/>
        <end position="325"/>
    </location>
</feature>
<evidence type="ECO:0000313" key="5">
    <source>
        <dbReference type="Proteomes" id="UP000199391"/>
    </source>
</evidence>
<organism evidence="4 5">
    <name type="scientific">Pseudoduganella namucuonensis</name>
    <dbReference type="NCBI Taxonomy" id="1035707"/>
    <lineage>
        <taxon>Bacteria</taxon>
        <taxon>Pseudomonadati</taxon>
        <taxon>Pseudomonadota</taxon>
        <taxon>Betaproteobacteria</taxon>
        <taxon>Burkholderiales</taxon>
        <taxon>Oxalobacteraceae</taxon>
        <taxon>Telluria group</taxon>
        <taxon>Pseudoduganella</taxon>
    </lineage>
</organism>
<evidence type="ECO:0000259" key="3">
    <source>
        <dbReference type="Pfam" id="PF14258"/>
    </source>
</evidence>
<dbReference type="Pfam" id="PF14258">
    <property type="entry name" value="DUF4350"/>
    <property type="match status" value="1"/>
</dbReference>
<accession>A0A1I7IJY4</accession>
<dbReference type="RefSeq" id="WP_093555564.1">
    <property type="nucleotide sequence ID" value="NZ_FPBO01000008.1"/>
</dbReference>
<feature type="domain" description="DUF4350" evidence="3">
    <location>
        <begin position="43"/>
        <end position="280"/>
    </location>
</feature>
<evidence type="ECO:0000256" key="2">
    <source>
        <dbReference type="SAM" id="Phobius"/>
    </source>
</evidence>
<keyword evidence="2" id="KW-1133">Transmembrane helix</keyword>
<sequence length="440" mass="48148">MSRRGVAIALACAALAAAGSWLWLDLMERVWRPAQRIHPESVSNPMLAASRLLERHGRKVLAYKQLGDVDLRAIPDGMLVLADNTGQMNDAQAAQLLAWVARGNTLLAQPHWSGLPGLRGLPVPVGEPPQRATGGRNPLRQLAEPDPIGAHLGVSLSYRSKLRAGCETDAMPPLPPEEEDQEEDQDEDGDAPAAIPVDSQGPRQLTCVTLPGGAYPLTLETGGEVLTSGPKARQALWSDVDGMAVRVHAEGKGHLVLLSDNYFNNYRLGRRDHAELLLGLAALNPRAPRVLIVRDLSAVPWYAALWRAAHLFLGALAVLLSLAWWRAARRHGPLLPEPATERRALLEHIEASGNWLWRARGGREVLLAAARQETLALLRRRAPELERLGDAEKAARLARLCGLEEIALREALFGPAAAQAAAFTRQIQTLQHIRKRYERH</sequence>
<dbReference type="OrthoDB" id="8753497at2"/>
<reference evidence="5" key="1">
    <citation type="submission" date="2016-10" db="EMBL/GenBank/DDBJ databases">
        <authorList>
            <person name="Varghese N."/>
            <person name="Submissions S."/>
        </authorList>
    </citation>
    <scope>NUCLEOTIDE SEQUENCE [LARGE SCALE GENOMIC DNA]</scope>
    <source>
        <strain evidence="5">CGMCC 1.11014</strain>
    </source>
</reference>
<dbReference type="Proteomes" id="UP000199391">
    <property type="component" value="Unassembled WGS sequence"/>
</dbReference>
<feature type="region of interest" description="Disordered" evidence="1">
    <location>
        <begin position="125"/>
        <end position="146"/>
    </location>
</feature>
<feature type="region of interest" description="Disordered" evidence="1">
    <location>
        <begin position="166"/>
        <end position="200"/>
    </location>
</feature>
<evidence type="ECO:0000313" key="4">
    <source>
        <dbReference type="EMBL" id="SFU73219.1"/>
    </source>
</evidence>
<feature type="compositionally biased region" description="Acidic residues" evidence="1">
    <location>
        <begin position="176"/>
        <end position="190"/>
    </location>
</feature>
<dbReference type="AlphaFoldDB" id="A0A1I7IJY4"/>
<evidence type="ECO:0000256" key="1">
    <source>
        <dbReference type="SAM" id="MobiDB-lite"/>
    </source>
</evidence>
<dbReference type="STRING" id="1035707.SAMN05216552_100889"/>
<name>A0A1I7IJY4_9BURK</name>
<dbReference type="InterPro" id="IPR025646">
    <property type="entry name" value="DUF4350"/>
</dbReference>
<gene>
    <name evidence="4" type="ORF">SAMN05216552_100889</name>
</gene>
<keyword evidence="5" id="KW-1185">Reference proteome</keyword>
<keyword evidence="2" id="KW-0812">Transmembrane</keyword>